<gene>
    <name evidence="8" type="ORF">IAC54_08290</name>
</gene>
<dbReference type="PANTHER" id="PTHR32060">
    <property type="entry name" value="TAIL-SPECIFIC PROTEASE"/>
    <property type="match status" value="1"/>
</dbReference>
<dbReference type="Pfam" id="PF13180">
    <property type="entry name" value="PDZ_2"/>
    <property type="match status" value="1"/>
</dbReference>
<dbReference type="Pfam" id="PF03572">
    <property type="entry name" value="Peptidase_S41"/>
    <property type="match status" value="1"/>
</dbReference>
<dbReference type="Gene3D" id="3.90.226.10">
    <property type="entry name" value="2-enoyl-CoA Hydratase, Chain A, domain 1"/>
    <property type="match status" value="1"/>
</dbReference>
<evidence type="ECO:0000313" key="8">
    <source>
        <dbReference type="EMBL" id="MBO8438874.1"/>
    </source>
</evidence>
<feature type="signal peptide" evidence="6">
    <location>
        <begin position="1"/>
        <end position="18"/>
    </location>
</feature>
<reference evidence="8" key="2">
    <citation type="journal article" date="2021" name="PeerJ">
        <title>Extensive microbial diversity within the chicken gut microbiome revealed by metagenomics and culture.</title>
        <authorList>
            <person name="Gilroy R."/>
            <person name="Ravi A."/>
            <person name="Getino M."/>
            <person name="Pursley I."/>
            <person name="Horton D.L."/>
            <person name="Alikhan N.F."/>
            <person name="Baker D."/>
            <person name="Gharbi K."/>
            <person name="Hall N."/>
            <person name="Watson M."/>
            <person name="Adriaenssens E.M."/>
            <person name="Foster-Nyarko E."/>
            <person name="Jarju S."/>
            <person name="Secka A."/>
            <person name="Antonio M."/>
            <person name="Oren A."/>
            <person name="Chaudhuri R.R."/>
            <person name="La Ragione R."/>
            <person name="Hildebrand F."/>
            <person name="Pallen M.J."/>
        </authorList>
    </citation>
    <scope>NUCLEOTIDE SEQUENCE</scope>
    <source>
        <strain evidence="8">G3-4614</strain>
    </source>
</reference>
<dbReference type="PROSITE" id="PS50106">
    <property type="entry name" value="PDZ"/>
    <property type="match status" value="1"/>
</dbReference>
<evidence type="ECO:0000256" key="4">
    <source>
        <dbReference type="ARBA" id="ARBA00022825"/>
    </source>
</evidence>
<evidence type="ECO:0000256" key="5">
    <source>
        <dbReference type="RuleBase" id="RU004404"/>
    </source>
</evidence>
<keyword evidence="3 5" id="KW-0378">Hydrolase</keyword>
<evidence type="ECO:0000256" key="6">
    <source>
        <dbReference type="SAM" id="SignalP"/>
    </source>
</evidence>
<feature type="chain" id="PRO_5038680338" evidence="6">
    <location>
        <begin position="19"/>
        <end position="532"/>
    </location>
</feature>
<protein>
    <submittedName>
        <fullName evidence="8">S41 family peptidase</fullName>
    </submittedName>
</protein>
<dbReference type="GO" id="GO:0004175">
    <property type="term" value="F:endopeptidase activity"/>
    <property type="evidence" value="ECO:0007669"/>
    <property type="project" value="TreeGrafter"/>
</dbReference>
<keyword evidence="4 5" id="KW-0720">Serine protease</keyword>
<dbReference type="CDD" id="cd07560">
    <property type="entry name" value="Peptidase_S41_CPP"/>
    <property type="match status" value="1"/>
</dbReference>
<evidence type="ECO:0000256" key="1">
    <source>
        <dbReference type="ARBA" id="ARBA00009179"/>
    </source>
</evidence>
<evidence type="ECO:0000256" key="2">
    <source>
        <dbReference type="ARBA" id="ARBA00022670"/>
    </source>
</evidence>
<sequence>MKRFLIIVAMLATVNAYAQLNMTEEGRKLMLADYAITNLYVDSVDESSIVEAGIRAMIEKLDPHSSYMTPAEVKEMSENLDGNFDGIGIQFTMLRDTAYVLQTISGGPSEKCGIAAGDKIVFINDTLVAGKGMNASDIKNKLRGKRGTTVNLLVKRGGEQSLLPFKITRDQIPLYSVDAAYMVDKRIGYVKISRFAATTFEEFIEEVVRMIRFKRMKSLIIDLQGNGGGYMSAATHIANMLLDKGELIVYTEGRKSPRSEERAADRGLFRDGKLVILVDENSASASEILAGAVQDWDRGVIVGRRTFGKGLVQRPIQMPDGSMIKLTTARYYTPTGRSIQRPYDKGNKAYGMDLIERYNHGEMVSADSIRLDDSLKYYTFKNKRTVYGGGGIMPDCFIPLDTTRYSDFHRDIIAKGVLPRVATDYVEANRKTLTDTYKKEETFIEEFDVDNMLIDALCKAAEKENIAVAEEQLHRSLPLIKLQLKAMIGREIFDSSTFFKITNSANDALQRAIEIISNDEEYNSLLGVKQGK</sequence>
<dbReference type="GO" id="GO:0006508">
    <property type="term" value="P:proteolysis"/>
    <property type="evidence" value="ECO:0007669"/>
    <property type="project" value="UniProtKB-KW"/>
</dbReference>
<dbReference type="InterPro" id="IPR001478">
    <property type="entry name" value="PDZ"/>
</dbReference>
<evidence type="ECO:0000259" key="7">
    <source>
        <dbReference type="PROSITE" id="PS50106"/>
    </source>
</evidence>
<evidence type="ECO:0000313" key="9">
    <source>
        <dbReference type="Proteomes" id="UP000823636"/>
    </source>
</evidence>
<comment type="caution">
    <text evidence="8">The sequence shown here is derived from an EMBL/GenBank/DDBJ whole genome shotgun (WGS) entry which is preliminary data.</text>
</comment>
<dbReference type="Proteomes" id="UP000823636">
    <property type="component" value="Unassembled WGS sequence"/>
</dbReference>
<comment type="similarity">
    <text evidence="1 5">Belongs to the peptidase S41A family.</text>
</comment>
<dbReference type="PANTHER" id="PTHR32060:SF30">
    <property type="entry name" value="CARBOXY-TERMINAL PROCESSING PROTEASE CTPA"/>
    <property type="match status" value="1"/>
</dbReference>
<keyword evidence="6" id="KW-0732">Signal</keyword>
<dbReference type="SMART" id="SM00228">
    <property type="entry name" value="PDZ"/>
    <property type="match status" value="1"/>
</dbReference>
<organism evidence="8 9">
    <name type="scientific">Candidatus Caccoplasma merdipullorum</name>
    <dbReference type="NCBI Taxonomy" id="2840718"/>
    <lineage>
        <taxon>Bacteria</taxon>
        <taxon>Pseudomonadati</taxon>
        <taxon>Bacteroidota</taxon>
        <taxon>Bacteroidia</taxon>
        <taxon>Bacteroidales</taxon>
        <taxon>Bacteroidaceae</taxon>
        <taxon>Bacteroidaceae incertae sedis</taxon>
        <taxon>Candidatus Caccoplasma</taxon>
    </lineage>
</organism>
<reference evidence="8" key="1">
    <citation type="submission" date="2020-10" db="EMBL/GenBank/DDBJ databases">
        <authorList>
            <person name="Gilroy R."/>
        </authorList>
    </citation>
    <scope>NUCLEOTIDE SEQUENCE</scope>
    <source>
        <strain evidence="8">G3-4614</strain>
    </source>
</reference>
<dbReference type="Gene3D" id="2.30.42.10">
    <property type="match status" value="1"/>
</dbReference>
<dbReference type="GO" id="GO:0008236">
    <property type="term" value="F:serine-type peptidase activity"/>
    <property type="evidence" value="ECO:0007669"/>
    <property type="project" value="UniProtKB-KW"/>
</dbReference>
<dbReference type="GO" id="GO:0007165">
    <property type="term" value="P:signal transduction"/>
    <property type="evidence" value="ECO:0007669"/>
    <property type="project" value="TreeGrafter"/>
</dbReference>
<dbReference type="InterPro" id="IPR029045">
    <property type="entry name" value="ClpP/crotonase-like_dom_sf"/>
</dbReference>
<feature type="domain" description="PDZ" evidence="7">
    <location>
        <begin position="73"/>
        <end position="157"/>
    </location>
</feature>
<dbReference type="AlphaFoldDB" id="A0A9D9H7Q4"/>
<dbReference type="Gene3D" id="3.30.750.44">
    <property type="match status" value="1"/>
</dbReference>
<dbReference type="SUPFAM" id="SSF50156">
    <property type="entry name" value="PDZ domain-like"/>
    <property type="match status" value="1"/>
</dbReference>
<dbReference type="InterPro" id="IPR005151">
    <property type="entry name" value="Tail-specific_protease"/>
</dbReference>
<dbReference type="GO" id="GO:0030288">
    <property type="term" value="C:outer membrane-bounded periplasmic space"/>
    <property type="evidence" value="ECO:0007669"/>
    <property type="project" value="TreeGrafter"/>
</dbReference>
<proteinExistence type="inferred from homology"/>
<name>A0A9D9H7Q4_9BACT</name>
<dbReference type="NCBIfam" id="TIGR00225">
    <property type="entry name" value="prc"/>
    <property type="match status" value="1"/>
</dbReference>
<dbReference type="InterPro" id="IPR004447">
    <property type="entry name" value="Peptidase_S41A"/>
</dbReference>
<evidence type="ECO:0000256" key="3">
    <source>
        <dbReference type="ARBA" id="ARBA00022801"/>
    </source>
</evidence>
<dbReference type="CDD" id="cd06782">
    <property type="entry name" value="cpPDZ_CPP-like"/>
    <property type="match status" value="1"/>
</dbReference>
<dbReference type="SMART" id="SM00245">
    <property type="entry name" value="TSPc"/>
    <property type="match status" value="1"/>
</dbReference>
<dbReference type="EMBL" id="JADIMW010000084">
    <property type="protein sequence ID" value="MBO8438874.1"/>
    <property type="molecule type" value="Genomic_DNA"/>
</dbReference>
<accession>A0A9D9H7Q4</accession>
<dbReference type="InterPro" id="IPR036034">
    <property type="entry name" value="PDZ_sf"/>
</dbReference>
<dbReference type="SUPFAM" id="SSF52096">
    <property type="entry name" value="ClpP/crotonase"/>
    <property type="match status" value="1"/>
</dbReference>
<keyword evidence="2 5" id="KW-0645">Protease</keyword>